<evidence type="ECO:0000256" key="1">
    <source>
        <dbReference type="ARBA" id="ARBA00023125"/>
    </source>
</evidence>
<dbReference type="InterPro" id="IPR010998">
    <property type="entry name" value="Integrase_recombinase_N"/>
</dbReference>
<evidence type="ECO:0000313" key="3">
    <source>
        <dbReference type="Proteomes" id="UP000738349"/>
    </source>
</evidence>
<organism evidence="2 3">
    <name type="scientific">Dactylonectria macrodidyma</name>
    <dbReference type="NCBI Taxonomy" id="307937"/>
    <lineage>
        <taxon>Eukaryota</taxon>
        <taxon>Fungi</taxon>
        <taxon>Dikarya</taxon>
        <taxon>Ascomycota</taxon>
        <taxon>Pezizomycotina</taxon>
        <taxon>Sordariomycetes</taxon>
        <taxon>Hypocreomycetidae</taxon>
        <taxon>Hypocreales</taxon>
        <taxon>Nectriaceae</taxon>
        <taxon>Dactylonectria</taxon>
    </lineage>
</organism>
<gene>
    <name evidence="2" type="ORF">EDB81DRAFT_848578</name>
</gene>
<dbReference type="PANTHER" id="PTHR34605">
    <property type="entry name" value="PHAGE_INTEGRASE DOMAIN-CONTAINING PROTEIN"/>
    <property type="match status" value="1"/>
</dbReference>
<dbReference type="InterPro" id="IPR052925">
    <property type="entry name" value="Phage_Integrase-like_Recomb"/>
</dbReference>
<accession>A0A9P9D8P5</accession>
<keyword evidence="1" id="KW-0238">DNA-binding</keyword>
<protein>
    <recommendedName>
        <fullName evidence="4">Reverse transcriptase RNase H-like domain-containing protein</fullName>
    </recommendedName>
</protein>
<evidence type="ECO:0008006" key="4">
    <source>
        <dbReference type="Google" id="ProtNLM"/>
    </source>
</evidence>
<evidence type="ECO:0000313" key="2">
    <source>
        <dbReference type="EMBL" id="KAH7114623.1"/>
    </source>
</evidence>
<proteinExistence type="predicted"/>
<dbReference type="GO" id="GO:0003677">
    <property type="term" value="F:DNA binding"/>
    <property type="evidence" value="ECO:0007669"/>
    <property type="project" value="UniProtKB-KW"/>
</dbReference>
<dbReference type="OrthoDB" id="4960680at2759"/>
<dbReference type="Gene3D" id="1.10.150.130">
    <property type="match status" value="1"/>
</dbReference>
<keyword evidence="3" id="KW-1185">Reference proteome</keyword>
<dbReference type="PANTHER" id="PTHR34605:SF4">
    <property type="entry name" value="DNA ADENINE METHYLTRANSFERASE"/>
    <property type="match status" value="1"/>
</dbReference>
<comment type="caution">
    <text evidence="2">The sequence shown here is derived from an EMBL/GenBank/DDBJ whole genome shotgun (WGS) entry which is preliminary data.</text>
</comment>
<reference evidence="2" key="1">
    <citation type="journal article" date="2021" name="Nat. Commun.">
        <title>Genetic determinants of endophytism in the Arabidopsis root mycobiome.</title>
        <authorList>
            <person name="Mesny F."/>
            <person name="Miyauchi S."/>
            <person name="Thiergart T."/>
            <person name="Pickel B."/>
            <person name="Atanasova L."/>
            <person name="Karlsson M."/>
            <person name="Huettel B."/>
            <person name="Barry K.W."/>
            <person name="Haridas S."/>
            <person name="Chen C."/>
            <person name="Bauer D."/>
            <person name="Andreopoulos W."/>
            <person name="Pangilinan J."/>
            <person name="LaButti K."/>
            <person name="Riley R."/>
            <person name="Lipzen A."/>
            <person name="Clum A."/>
            <person name="Drula E."/>
            <person name="Henrissat B."/>
            <person name="Kohler A."/>
            <person name="Grigoriev I.V."/>
            <person name="Martin F.M."/>
            <person name="Hacquard S."/>
        </authorList>
    </citation>
    <scope>NUCLEOTIDE SEQUENCE</scope>
    <source>
        <strain evidence="2">MPI-CAGE-AT-0147</strain>
    </source>
</reference>
<dbReference type="EMBL" id="JAGMUV010000032">
    <property type="protein sequence ID" value="KAH7114623.1"/>
    <property type="molecule type" value="Genomic_DNA"/>
</dbReference>
<dbReference type="Proteomes" id="UP000738349">
    <property type="component" value="Unassembled WGS sequence"/>
</dbReference>
<dbReference type="AlphaFoldDB" id="A0A9P9D8P5"/>
<name>A0A9P9D8P5_9HYPO</name>
<sequence>MASIEPLAVEIFACAAPGTYQVQGTCVAVLGIQIDSIAMEARLPPEKLCRATLDAAAALNAASLTLRQTESLTGLLAFCSRVVRLGRTRLQSLYTFQAAFPRGRSARRRIPYELYACNAASLALAQDAHAHINTNEVDAILQGFLLFSHHWLHHTLVIHTDSSTAHTRLSKGFLHGPPNAPLKSLLILAAARDIQIRNYERHCALQNLSTWPASRQSLTSWLTSRLLGNSSQKAVKPDTALADLAALRAYHVDNFLDDKLFDNKHFRRLIDGARRLTPTTKVRVRKPISREAITKLSAGLATLPLQSSQMTTDLKDDLNFATACRVAFAGFLRIGEFTYKREDLGTPSIFLAAKLTRSDIRFSSSLDHAQLTLKRSKTDRRHEGVQTILAKTGGGACPVDALQKLLLLDPKGPQFRKGAAQHAHDSGILDDQIQMLGRWTSEAFRVYFTTNASVLYKLNHQFQTGSPAPLSLLVPPPSPPPS</sequence>